<evidence type="ECO:0000313" key="4">
    <source>
        <dbReference type="Proteomes" id="UP000539313"/>
    </source>
</evidence>
<evidence type="ECO:0000313" key="3">
    <source>
        <dbReference type="EMBL" id="MBA9002990.1"/>
    </source>
</evidence>
<evidence type="ECO:0000256" key="1">
    <source>
        <dbReference type="SAM" id="MobiDB-lite"/>
    </source>
</evidence>
<organism evidence="3 4">
    <name type="scientific">Thermomonospora cellulosilytica</name>
    <dbReference type="NCBI Taxonomy" id="1411118"/>
    <lineage>
        <taxon>Bacteria</taxon>
        <taxon>Bacillati</taxon>
        <taxon>Actinomycetota</taxon>
        <taxon>Actinomycetes</taxon>
        <taxon>Streptosporangiales</taxon>
        <taxon>Thermomonosporaceae</taxon>
        <taxon>Thermomonospora</taxon>
    </lineage>
</organism>
<gene>
    <name evidence="3" type="ORF">HNR21_001872</name>
</gene>
<dbReference type="Proteomes" id="UP000539313">
    <property type="component" value="Unassembled WGS sequence"/>
</dbReference>
<feature type="transmembrane region" description="Helical" evidence="2">
    <location>
        <begin position="117"/>
        <end position="137"/>
    </location>
</feature>
<dbReference type="EMBL" id="JACJII010000001">
    <property type="protein sequence ID" value="MBA9002990.1"/>
    <property type="molecule type" value="Genomic_DNA"/>
</dbReference>
<reference evidence="3 4" key="1">
    <citation type="submission" date="2020-08" db="EMBL/GenBank/DDBJ databases">
        <title>Sequencing the genomes of 1000 actinobacteria strains.</title>
        <authorList>
            <person name="Klenk H.-P."/>
        </authorList>
    </citation>
    <scope>NUCLEOTIDE SEQUENCE [LARGE SCALE GENOMIC DNA]</scope>
    <source>
        <strain evidence="3 4">DSM 45823</strain>
    </source>
</reference>
<dbReference type="Pfam" id="PF14362">
    <property type="entry name" value="DUF4407"/>
    <property type="match status" value="1"/>
</dbReference>
<dbReference type="AlphaFoldDB" id="A0A7W3MW35"/>
<keyword evidence="2" id="KW-0472">Membrane</keyword>
<comment type="caution">
    <text evidence="3">The sequence shown here is derived from an EMBL/GenBank/DDBJ whole genome shotgun (WGS) entry which is preliminary data.</text>
</comment>
<evidence type="ECO:0008006" key="5">
    <source>
        <dbReference type="Google" id="ProtNLM"/>
    </source>
</evidence>
<keyword evidence="4" id="KW-1185">Reference proteome</keyword>
<dbReference type="InterPro" id="IPR025519">
    <property type="entry name" value="DUF4407"/>
</dbReference>
<feature type="region of interest" description="Disordered" evidence="1">
    <location>
        <begin position="1"/>
        <end position="21"/>
    </location>
</feature>
<dbReference type="RefSeq" id="WP_182704882.1">
    <property type="nucleotide sequence ID" value="NZ_JACJII010000001.1"/>
</dbReference>
<accession>A0A7W3MW35</accession>
<keyword evidence="2" id="KW-1133">Transmembrane helix</keyword>
<evidence type="ECO:0000256" key="2">
    <source>
        <dbReference type="SAM" id="Phobius"/>
    </source>
</evidence>
<name>A0A7W3MW35_9ACTN</name>
<proteinExistence type="predicted"/>
<sequence length="442" mass="49884">MVAQLAPPTTKQTEQEMFRPAPAGGGVGRWLRARIGVVEEVLDYTPELRPHYTKVGALVLTTSALAAVSMWTALAKFLDAHWLLLMPAALFWGWVIFCIDSWLITTMHGSPGGGRAFWVRLLLAVFLGAIIAEPLLLKVFEPAVHRQVAENRTLDRAARESALKACNPVPYRELKQAERDRCNARRLLLTVRSDPAGVTVDIVNLQQERDLKQRRLDADKGTLRKLQDGARRECNGHNGPGLSGVVGAGPRCAEANRDAADFSAQSRLDARQQEINALDGRIDRLIEQRNTVAQHYAVEMDRAIRAQLPSPDGDIGLLEEHKALGSLSRESLLVMLGPWVLRLMLIMIDCLPVLSKRLSGPTAYDRNIARQLETSEELFELNNELLRRRDRLPRETALGELDRLDQDRQRSRDAEEERSRIRQDEELNRRIDEYARRLRGEI</sequence>
<keyword evidence="2" id="KW-0812">Transmembrane</keyword>
<feature type="transmembrane region" description="Helical" evidence="2">
    <location>
        <begin position="55"/>
        <end position="75"/>
    </location>
</feature>
<protein>
    <recommendedName>
        <fullName evidence="5">DUF4407 domain-containing protein</fullName>
    </recommendedName>
</protein>
<feature type="transmembrane region" description="Helical" evidence="2">
    <location>
        <begin position="82"/>
        <end position="105"/>
    </location>
</feature>
<feature type="region of interest" description="Disordered" evidence="1">
    <location>
        <begin position="400"/>
        <end position="419"/>
    </location>
</feature>